<keyword evidence="3" id="KW-1185">Reference proteome</keyword>
<comment type="caution">
    <text evidence="2">The sequence shown here is derived from an EMBL/GenBank/DDBJ whole genome shotgun (WGS) entry which is preliminary data.</text>
</comment>
<evidence type="ECO:0000313" key="2">
    <source>
        <dbReference type="EMBL" id="GEM44214.1"/>
    </source>
</evidence>
<dbReference type="EMBL" id="BJXA01000145">
    <property type="protein sequence ID" value="GEM44214.1"/>
    <property type="molecule type" value="Genomic_DNA"/>
</dbReference>
<evidence type="ECO:0008006" key="4">
    <source>
        <dbReference type="Google" id="ProtNLM"/>
    </source>
</evidence>
<name>A0A511MUD9_9NOCA</name>
<keyword evidence="1" id="KW-0732">Signal</keyword>
<reference evidence="2 3" key="1">
    <citation type="submission" date="2019-07" db="EMBL/GenBank/DDBJ databases">
        <title>Whole genome shotgun sequence of Nocardia ninae NBRC 108245.</title>
        <authorList>
            <person name="Hosoyama A."/>
            <person name="Uohara A."/>
            <person name="Ohji S."/>
            <person name="Ichikawa N."/>
        </authorList>
    </citation>
    <scope>NUCLEOTIDE SEQUENCE [LARGE SCALE GENOMIC DNA]</scope>
    <source>
        <strain evidence="2 3">NBRC 108245</strain>
    </source>
</reference>
<sequence>MATPRKIGVISAVAAALAAPLLAAQPAVADPIGGWCPGGEMRFNTNPLGMNTVPARAGFQANLGGCTGTPAADVAFRSEFNGNASCNDALGFLEGTLEWANGEVSRVSGQWHVPGGNPAAAVTNTLNIVDGPGAGGKLHVDQAPVDSQPLVNACMNGTMQGGRIPINTLHFN</sequence>
<protein>
    <recommendedName>
        <fullName evidence="4">Secreted protein</fullName>
    </recommendedName>
</protein>
<evidence type="ECO:0000313" key="3">
    <source>
        <dbReference type="Proteomes" id="UP000321424"/>
    </source>
</evidence>
<organism evidence="2 3">
    <name type="scientific">Nocardia ninae NBRC 108245</name>
    <dbReference type="NCBI Taxonomy" id="1210091"/>
    <lineage>
        <taxon>Bacteria</taxon>
        <taxon>Bacillati</taxon>
        <taxon>Actinomycetota</taxon>
        <taxon>Actinomycetes</taxon>
        <taxon>Mycobacteriales</taxon>
        <taxon>Nocardiaceae</taxon>
        <taxon>Nocardia</taxon>
    </lineage>
</organism>
<accession>A0A511MUD9</accession>
<feature type="signal peptide" evidence="1">
    <location>
        <begin position="1"/>
        <end position="29"/>
    </location>
</feature>
<gene>
    <name evidence="2" type="ORF">NN4_87330</name>
</gene>
<feature type="chain" id="PRO_5022119028" description="Secreted protein" evidence="1">
    <location>
        <begin position="30"/>
        <end position="172"/>
    </location>
</feature>
<evidence type="ECO:0000256" key="1">
    <source>
        <dbReference type="SAM" id="SignalP"/>
    </source>
</evidence>
<dbReference type="AlphaFoldDB" id="A0A511MUD9"/>
<proteinExistence type="predicted"/>
<dbReference type="Proteomes" id="UP000321424">
    <property type="component" value="Unassembled WGS sequence"/>
</dbReference>